<dbReference type="Gene3D" id="2.10.220.10">
    <property type="entry name" value="Hormone Receptor, Insulin-like Growth Factor Receptor 1, Chain A, domain 2"/>
    <property type="match status" value="9"/>
</dbReference>
<keyword evidence="1" id="KW-0472">Membrane</keyword>
<dbReference type="OrthoDB" id="264520at2759"/>
<dbReference type="InterPro" id="IPR053215">
    <property type="entry name" value="TKL_Ser/Thr_kinase"/>
</dbReference>
<evidence type="ECO:0000256" key="2">
    <source>
        <dbReference type="SAM" id="SignalP"/>
    </source>
</evidence>
<dbReference type="Gene3D" id="1.10.510.10">
    <property type="entry name" value="Transferase(Phosphotransferase) domain 1"/>
    <property type="match status" value="1"/>
</dbReference>
<evidence type="ECO:0000256" key="1">
    <source>
        <dbReference type="SAM" id="Phobius"/>
    </source>
</evidence>
<dbReference type="SUPFAM" id="SSF57184">
    <property type="entry name" value="Growth factor receptor domain"/>
    <property type="match status" value="7"/>
</dbReference>
<accession>A0A058Z1Y4</accession>
<dbReference type="PROSITE" id="PS50011">
    <property type="entry name" value="PROTEIN_KINASE_DOM"/>
    <property type="match status" value="1"/>
</dbReference>
<evidence type="ECO:0000313" key="4">
    <source>
        <dbReference type="EMBL" id="KCV68146.1"/>
    </source>
</evidence>
<keyword evidence="5" id="KW-1185">Reference proteome</keyword>
<dbReference type="SMART" id="SM00261">
    <property type="entry name" value="FU"/>
    <property type="match status" value="16"/>
</dbReference>
<dbReference type="eggNOG" id="KOG3525">
    <property type="taxonomic scope" value="Eukaryota"/>
</dbReference>
<dbReference type="Pfam" id="PF00069">
    <property type="entry name" value="Pkinase"/>
    <property type="match status" value="1"/>
</dbReference>
<reference evidence="4" key="1">
    <citation type="submission" date="2013-04" db="EMBL/GenBank/DDBJ databases">
        <title>The Genome Sequence of Fonticula alba ATCC 38817.</title>
        <authorList>
            <consortium name="The Broad Institute Genomics Platform"/>
            <person name="Russ C."/>
            <person name="Cuomo C."/>
            <person name="Burger G."/>
            <person name="Gray M.W."/>
            <person name="Holland P.W.H."/>
            <person name="King N."/>
            <person name="Lang F.B.F."/>
            <person name="Roger A.J."/>
            <person name="Ruiz-Trillo I."/>
            <person name="Brown M."/>
            <person name="Walker B."/>
            <person name="Young S."/>
            <person name="Zeng Q."/>
            <person name="Gargeya S."/>
            <person name="Fitzgerald M."/>
            <person name="Haas B."/>
            <person name="Abouelleil A."/>
            <person name="Allen A.W."/>
            <person name="Alvarado L."/>
            <person name="Arachchi H.M."/>
            <person name="Berlin A.M."/>
            <person name="Chapman S.B."/>
            <person name="Gainer-Dewar J."/>
            <person name="Goldberg J."/>
            <person name="Griggs A."/>
            <person name="Gujja S."/>
            <person name="Hansen M."/>
            <person name="Howarth C."/>
            <person name="Imamovic A."/>
            <person name="Ireland A."/>
            <person name="Larimer J."/>
            <person name="McCowan C."/>
            <person name="Murphy C."/>
            <person name="Pearson M."/>
            <person name="Poon T.W."/>
            <person name="Priest M."/>
            <person name="Roberts A."/>
            <person name="Saif S."/>
            <person name="Shea T."/>
            <person name="Sisk P."/>
            <person name="Sykes S."/>
            <person name="Wortman J."/>
            <person name="Nusbaum C."/>
            <person name="Birren B."/>
        </authorList>
    </citation>
    <scope>NUCLEOTIDE SEQUENCE [LARGE SCALE GENOMIC DNA]</scope>
    <source>
        <strain evidence="4">ATCC 38817</strain>
    </source>
</reference>
<dbReference type="InterPro" id="IPR000719">
    <property type="entry name" value="Prot_kinase_dom"/>
</dbReference>
<evidence type="ECO:0000259" key="3">
    <source>
        <dbReference type="PROSITE" id="PS50011"/>
    </source>
</evidence>
<protein>
    <submittedName>
        <fullName evidence="4">Serine/threonine protein kinase</fullName>
    </submittedName>
</protein>
<dbReference type="Proteomes" id="UP000030693">
    <property type="component" value="Unassembled WGS sequence"/>
</dbReference>
<proteinExistence type="predicted"/>
<dbReference type="SUPFAM" id="SSF56112">
    <property type="entry name" value="Protein kinase-like (PK-like)"/>
    <property type="match status" value="1"/>
</dbReference>
<sequence>MRSLGRLRLVWALLGAWLAAGPLAGRAAPPPGAPLRAWDRETPLPEAAPIYFHQTLLPLSQWADQPGHMFGKFFSTELPMSGVFSSTAHGRLYAMQDVAASPNADMRIGSLVSAEPHSTVGMASLVAGPGAVALVVPTPQGPALASYVPETGVFNFATGPTKMEFDFGVPIRVLAATARSPTLLMVLMYFPDSREVLLTRWEPADMDSHTLVALAPGDAAPVGATAGPDGSFLFWSPNHLAGAFLQWDQPLRDVSILQQGPLDRIRHVALLHLTAAAPSLDMALLFENGRLDLCYDVTTGICSPHRYVLLPGGGVSAAATILGPPAGQLPSKTPHHWLAVHDPSQEALWRLDVLPSGQPVSWKRMVLPGTVASQTGLLLREVKLGSHGLQWLVLAGAHGYMQSPHFGCDSDVTVTCNSGQGPPAPGDRGFACATGRALSPFIAPGLLCAGCQSGNEAPTGWSSPAICSGCPPGCETCHGGRCLLCVGDRLLLEDNFESDTTQCLDQCSPGFQVAAGSRRCVPQQPGHFRNLHLQPMTLPFDTGAELRFLARSWLRLDLLTGHLLVLSRDSKVMVEDNLLGFLSTRSAAWLAGDYVLQQGVHPIDGALMPADLFGAEPVVAYAELMLYSEVLSQSYLQMFMCQASGRLVTRRVLCLLPLPPAGDSCQADPQLVEVLPIPGDARCHTLRGLDHQSVTVGTPAGVFLATVDAGQRVHVLPLPGSHGHPALVQTSPLDQLAPWLVRALARDPDQGGAWATTAPLALFKAADPRAITPLAMGLTRDPVPGIPSNAVPLALPTRRTSRLSEVFLSFLAESPRDTSAPASWHALHLPMGWVPHQRTTDVPGHLEVLGLLPGALPAHTPHRILAVPLEHASTPGALILLTARHMGIALLECRSPSPSGLCWLLPARFFDIPSPGLQHLDQLNLLPMPSLTLNHATQSHFLLTLHQQRHVHALSVEVPTCAVGTLLPDCAPCHPACLECNRPGPEGCTMCRTAMATSPALCLEHCPERYWPNRMKLCLPCSAGCKTCSTESYCSACLPGHFLQSDRCFVCDASCASCQGPAACQTCRPGLVFLSADQLQASLCGSTCAPGEYRGSERCLACDESCALCAGSSTQCQVCTQGYVWTAGRPPAPGATGACSQCPAGCASCTADRCLACEQGLFIDRHGSCLATCPAGTYPDQESCQPCDVSCAACVGGGADQCTACAAGLELLEAVPLQGACVSGCLEGQYRDRVSGDCLPCDAACATCNGPSDRDCWRCVSGVLQDGDCMQHCAAKHIALAGRCLPCHVSCDRCAGTRSTECLPACPGDLLALPAGASPMRCVPACPVGYNASGAGCSPCGEHCASCPESTATCALCERGWLLASPACVAQCPAGSSALGGLCATCHASCATCFGPGADQCATCGPAAPFMVGSRCHAACPDGTFQDADSCLSCSGTCAGCTGPGANECTLCPPGQWLSPEGNCVPSCPPKHFALDTGAGVRVCAPCHATCAECTGPEADQCAACAPGGLLSGSTCVDTCPPGAFECSATRACQPCPSGCTACHAVGSCLAECTACAGGLVLSGGACVVRCPDGQFAPGGMSTCFPCSGECRTCSGLEDFCTGCPGGLLHLEAGACRSSCPVRFTVDLAGGVCLPCPNGCESCAPPAGHGGCTAGPDGRLICQEVSSCDRCAAGLFLLEGAACVSACPARYFARQDAAPWTCGACHGSCPECTGPERRDCVSSGGPANRRLLALGLGIGLGLLVLLLLLIALLVLLRRYRRAAKPGAKADPDDEDATVMNTMLELSLPGSILVSITNDFAPLNEDALGAGTQASVFAARAVGAGISDRLGCPGTVAIKQLKAARMTPTQVTLFQNEVALMWLLRDAPNVVRLYGYSDQPPAIVMERFDTDLQTLLHSDVPLDQGTVLDICQQWASGLEAMHAQGIAHRDLKPGNVFASQRPDGGWRAALGDLGTSRNLNTDRSSTLVNQAPELNAMTARYAAPEVLAAFQRRRPLEAELLLPADIYSAAIMLWECLARAVPWQGSSFEEITSAVVAGERPPAVAASAALADLLQLAWDANPHVRPLAASLRQKCAMVAICPGTAGPSP</sequence>
<keyword evidence="1" id="KW-0812">Transmembrane</keyword>
<name>A0A058Z1Y4_FONAL</name>
<dbReference type="InterPro" id="IPR009030">
    <property type="entry name" value="Growth_fac_rcpt_cys_sf"/>
</dbReference>
<dbReference type="EMBL" id="KB932210">
    <property type="protein sequence ID" value="KCV68146.1"/>
    <property type="molecule type" value="Genomic_DNA"/>
</dbReference>
<feature type="chain" id="PRO_5001566163" evidence="2">
    <location>
        <begin position="28"/>
        <end position="2088"/>
    </location>
</feature>
<feature type="signal peptide" evidence="2">
    <location>
        <begin position="1"/>
        <end position="27"/>
    </location>
</feature>
<dbReference type="CDD" id="cd00064">
    <property type="entry name" value="FU"/>
    <property type="match status" value="8"/>
</dbReference>
<dbReference type="SMART" id="SM00181">
    <property type="entry name" value="EGF"/>
    <property type="match status" value="8"/>
</dbReference>
<dbReference type="GeneID" id="20530137"/>
<evidence type="ECO:0000313" key="5">
    <source>
        <dbReference type="Proteomes" id="UP000030693"/>
    </source>
</evidence>
<organism evidence="4">
    <name type="scientific">Fonticula alba</name>
    <name type="common">Slime mold</name>
    <dbReference type="NCBI Taxonomy" id="691883"/>
    <lineage>
        <taxon>Eukaryota</taxon>
        <taxon>Rotosphaerida</taxon>
        <taxon>Fonticulaceae</taxon>
        <taxon>Fonticula</taxon>
    </lineage>
</organism>
<dbReference type="eggNOG" id="KOG0192">
    <property type="taxonomic scope" value="Eukaryota"/>
</dbReference>
<keyword evidence="4" id="KW-0808">Transferase</keyword>
<feature type="transmembrane region" description="Helical" evidence="1">
    <location>
        <begin position="1731"/>
        <end position="1756"/>
    </location>
</feature>
<keyword evidence="1" id="KW-1133">Transmembrane helix</keyword>
<keyword evidence="2" id="KW-0732">Signal</keyword>
<dbReference type="PANTHER" id="PTHR45756:SF1">
    <property type="entry name" value="PROTEIN KINASE DOMAIN CONTAINING PROTEIN"/>
    <property type="match status" value="1"/>
</dbReference>
<dbReference type="RefSeq" id="XP_009497520.1">
    <property type="nucleotide sequence ID" value="XM_009499245.1"/>
</dbReference>
<feature type="domain" description="Protein kinase" evidence="3">
    <location>
        <begin position="1801"/>
        <end position="2079"/>
    </location>
</feature>
<dbReference type="InterPro" id="IPR011009">
    <property type="entry name" value="Kinase-like_dom_sf"/>
</dbReference>
<dbReference type="GO" id="GO:0005524">
    <property type="term" value="F:ATP binding"/>
    <property type="evidence" value="ECO:0007669"/>
    <property type="project" value="InterPro"/>
</dbReference>
<dbReference type="SMART" id="SM00220">
    <property type="entry name" value="S_TKc"/>
    <property type="match status" value="1"/>
</dbReference>
<dbReference type="PANTHER" id="PTHR45756">
    <property type="entry name" value="PALMITOYLTRANSFERASE"/>
    <property type="match status" value="1"/>
</dbReference>
<keyword evidence="4" id="KW-0723">Serine/threonine-protein kinase</keyword>
<dbReference type="GO" id="GO:0004674">
    <property type="term" value="F:protein serine/threonine kinase activity"/>
    <property type="evidence" value="ECO:0007669"/>
    <property type="project" value="UniProtKB-KW"/>
</dbReference>
<keyword evidence="4" id="KW-0418">Kinase</keyword>
<dbReference type="InterPro" id="IPR000742">
    <property type="entry name" value="EGF"/>
</dbReference>
<gene>
    <name evidence="4" type="ORF">H696_05412</name>
</gene>
<dbReference type="InterPro" id="IPR006212">
    <property type="entry name" value="Furin_repeat"/>
</dbReference>